<dbReference type="Pfam" id="PF02547">
    <property type="entry name" value="Queuosine_synth"/>
    <property type="match status" value="1"/>
</dbReference>
<accession>A0ABW1A204</accession>
<evidence type="ECO:0000256" key="4">
    <source>
        <dbReference type="ARBA" id="ARBA00022785"/>
    </source>
</evidence>
<evidence type="ECO:0000256" key="2">
    <source>
        <dbReference type="ARBA" id="ARBA00022679"/>
    </source>
</evidence>
<dbReference type="SUPFAM" id="SSF111337">
    <property type="entry name" value="QueA-like"/>
    <property type="match status" value="1"/>
</dbReference>
<evidence type="ECO:0000256" key="5">
    <source>
        <dbReference type="SAM" id="MobiDB-lite"/>
    </source>
</evidence>
<dbReference type="Gene3D" id="3.40.1780.10">
    <property type="entry name" value="QueA-like"/>
    <property type="match status" value="1"/>
</dbReference>
<feature type="compositionally biased region" description="Basic and acidic residues" evidence="5">
    <location>
        <begin position="21"/>
        <end position="33"/>
    </location>
</feature>
<dbReference type="InterPro" id="IPR042118">
    <property type="entry name" value="QueA_dom1"/>
</dbReference>
<dbReference type="InterPro" id="IPR003699">
    <property type="entry name" value="QueA"/>
</dbReference>
<evidence type="ECO:0000256" key="1">
    <source>
        <dbReference type="ARBA" id="ARBA00022490"/>
    </source>
</evidence>
<dbReference type="Gene3D" id="2.40.10.240">
    <property type="entry name" value="QueA-like"/>
    <property type="match status" value="1"/>
</dbReference>
<gene>
    <name evidence="6" type="ORF">ACFPZN_26510</name>
</gene>
<dbReference type="PANTHER" id="PTHR30307">
    <property type="entry name" value="S-ADENOSYLMETHIONINE:TRNA RIBOSYLTRANSFERASE-ISOMERASE"/>
    <property type="match status" value="1"/>
</dbReference>
<keyword evidence="4" id="KW-0671">Queuosine biosynthesis</keyword>
<feature type="region of interest" description="Disordered" evidence="5">
    <location>
        <begin position="1"/>
        <end position="47"/>
    </location>
</feature>
<evidence type="ECO:0000313" key="6">
    <source>
        <dbReference type="EMBL" id="MFC5749186.1"/>
    </source>
</evidence>
<keyword evidence="3" id="KW-0949">S-adenosyl-L-methionine</keyword>
<dbReference type="InterPro" id="IPR036100">
    <property type="entry name" value="QueA_sf"/>
</dbReference>
<sequence>MNTAPSLDFTLPKALEAQEPPEERPARPGDDLRLLPPPEAPEGRLRRRTRDDVRLLVGRRGSGAVSHHRFRELPDLLRPGDLLVVNTSATLPAAVHLDKIAVHFSTPFPEGDEGISPGGGEVWLVELRRRTGKGSIPYLGGSPHEWIPMPGNATLTLLRRHTERLWVARLGTSVVPYLRRYGVPIRYGYVRRSWPTAAYQTVFAHDQDGETGSAEMPSAARPFTTDLVTRLVSRGVLIAPLTLHTGVASPEAHEPPYAERYEVPQATAALVEHVHAQEPRGRVIAVGTTVVRALETAVDANGRVRASKGWTEHVVTPDDRKAGGGVRAVDGLLTGLHEPRSSHLMMLTAIAGHDLVKATYDAALTERYLWHEFGDLNLLVP</sequence>
<keyword evidence="2" id="KW-0808">Transferase</keyword>
<keyword evidence="1" id="KW-0963">Cytoplasm</keyword>
<evidence type="ECO:0000256" key="3">
    <source>
        <dbReference type="ARBA" id="ARBA00022691"/>
    </source>
</evidence>
<dbReference type="RefSeq" id="WP_378284901.1">
    <property type="nucleotide sequence ID" value="NZ_JBHSON010000040.1"/>
</dbReference>
<proteinExistence type="predicted"/>
<keyword evidence="7" id="KW-1185">Reference proteome</keyword>
<evidence type="ECO:0000313" key="7">
    <source>
        <dbReference type="Proteomes" id="UP001596074"/>
    </source>
</evidence>
<organism evidence="6 7">
    <name type="scientific">Actinomadura rugatobispora</name>
    <dbReference type="NCBI Taxonomy" id="1994"/>
    <lineage>
        <taxon>Bacteria</taxon>
        <taxon>Bacillati</taxon>
        <taxon>Actinomycetota</taxon>
        <taxon>Actinomycetes</taxon>
        <taxon>Streptosporangiales</taxon>
        <taxon>Thermomonosporaceae</taxon>
        <taxon>Actinomadura</taxon>
    </lineage>
</organism>
<comment type="caution">
    <text evidence="6">The sequence shown here is derived from an EMBL/GenBank/DDBJ whole genome shotgun (WGS) entry which is preliminary data.</text>
</comment>
<dbReference type="Proteomes" id="UP001596074">
    <property type="component" value="Unassembled WGS sequence"/>
</dbReference>
<reference evidence="7" key="1">
    <citation type="journal article" date="2019" name="Int. J. Syst. Evol. Microbiol.">
        <title>The Global Catalogue of Microorganisms (GCM) 10K type strain sequencing project: providing services to taxonomists for standard genome sequencing and annotation.</title>
        <authorList>
            <consortium name="The Broad Institute Genomics Platform"/>
            <consortium name="The Broad Institute Genome Sequencing Center for Infectious Disease"/>
            <person name="Wu L."/>
            <person name="Ma J."/>
        </authorList>
    </citation>
    <scope>NUCLEOTIDE SEQUENCE [LARGE SCALE GENOMIC DNA]</scope>
    <source>
        <strain evidence="7">KCTC 42087</strain>
    </source>
</reference>
<dbReference type="EMBL" id="JBHSON010000040">
    <property type="protein sequence ID" value="MFC5749186.1"/>
    <property type="molecule type" value="Genomic_DNA"/>
</dbReference>
<protein>
    <submittedName>
        <fullName evidence="6">S-adenosylmethionine:tRNA ribosyltransferase-isomerase</fullName>
    </submittedName>
</protein>
<dbReference type="InterPro" id="IPR042119">
    <property type="entry name" value="QueA_dom2"/>
</dbReference>
<name>A0ABW1A204_9ACTN</name>
<dbReference type="PANTHER" id="PTHR30307:SF0">
    <property type="entry name" value="S-ADENOSYLMETHIONINE:TRNA RIBOSYLTRANSFERASE-ISOMERASE"/>
    <property type="match status" value="1"/>
</dbReference>